<accession>A0A840P730</accession>
<dbReference type="InterPro" id="IPR001093">
    <property type="entry name" value="IMP_DH_GMPRt"/>
</dbReference>
<name>A0A840P730_9ACTN</name>
<proteinExistence type="inferred from homology"/>
<evidence type="ECO:0000313" key="12">
    <source>
        <dbReference type="Proteomes" id="UP000578449"/>
    </source>
</evidence>
<gene>
    <name evidence="6" type="primary">guaB1</name>
    <name evidence="11" type="ORF">HNP84_004858</name>
</gene>
<dbReference type="InterPro" id="IPR005991">
    <property type="entry name" value="GUAB1"/>
</dbReference>
<dbReference type="CDD" id="cd00381">
    <property type="entry name" value="IMPDH"/>
    <property type="match status" value="1"/>
</dbReference>
<evidence type="ECO:0000256" key="1">
    <source>
        <dbReference type="ARBA" id="ARBA00022726"/>
    </source>
</evidence>
<evidence type="ECO:0000256" key="7">
    <source>
        <dbReference type="PIRSR" id="PIRSR000130-3"/>
    </source>
</evidence>
<evidence type="ECO:0000256" key="4">
    <source>
        <dbReference type="ARBA" id="ARBA00023002"/>
    </source>
</evidence>
<comment type="caution">
    <text evidence="11">The sequence shown here is derived from an EMBL/GenBank/DDBJ whole genome shotgun (WGS) entry which is preliminary data.</text>
</comment>
<dbReference type="GO" id="GO:0006166">
    <property type="term" value="P:purine ribonucleoside salvage"/>
    <property type="evidence" value="ECO:0007669"/>
    <property type="project" value="UniProtKB-KW"/>
</dbReference>
<organism evidence="11 12">
    <name type="scientific">Thermocatellispora tengchongensis</name>
    <dbReference type="NCBI Taxonomy" id="1073253"/>
    <lineage>
        <taxon>Bacteria</taxon>
        <taxon>Bacillati</taxon>
        <taxon>Actinomycetota</taxon>
        <taxon>Actinomycetes</taxon>
        <taxon>Streptosporangiales</taxon>
        <taxon>Streptosporangiaceae</taxon>
        <taxon>Thermocatellispora</taxon>
    </lineage>
</organism>
<dbReference type="NCBIfam" id="TIGR01303">
    <property type="entry name" value="IMP_DH_rel_1"/>
    <property type="match status" value="1"/>
</dbReference>
<evidence type="ECO:0000256" key="8">
    <source>
        <dbReference type="PIRSR" id="PIRSR000130-4"/>
    </source>
</evidence>
<evidence type="ECO:0000256" key="2">
    <source>
        <dbReference type="ARBA" id="ARBA00022737"/>
    </source>
</evidence>
<dbReference type="EC" id="1.7.1.7" evidence="6"/>
<dbReference type="GO" id="GO:0003920">
    <property type="term" value="F:GMP reductase activity"/>
    <property type="evidence" value="ECO:0007669"/>
    <property type="project" value="UniProtKB-UniRule"/>
</dbReference>
<dbReference type="FunFam" id="3.20.20.70:FF:000108">
    <property type="entry name" value="IMP dehydrogenase family protein"/>
    <property type="match status" value="1"/>
</dbReference>
<keyword evidence="1 6" id="KW-0660">Purine salvage</keyword>
<dbReference type="Pfam" id="PF00571">
    <property type="entry name" value="CBS"/>
    <property type="match status" value="2"/>
</dbReference>
<dbReference type="PIRSF" id="PIRSF000130">
    <property type="entry name" value="IMPDH"/>
    <property type="match status" value="1"/>
</dbReference>
<dbReference type="PROSITE" id="PS51371">
    <property type="entry name" value="CBS"/>
    <property type="match status" value="2"/>
</dbReference>
<protein>
    <recommendedName>
        <fullName evidence="6">GMP reductase</fullName>
        <ecNumber evidence="6">1.7.1.7</ecNumber>
    </recommendedName>
    <alternativeName>
        <fullName evidence="6">Guanosine 5'-monophosphate reductase</fullName>
        <shortName evidence="6">GMPR</shortName>
    </alternativeName>
</protein>
<dbReference type="NCBIfam" id="NF005869">
    <property type="entry name" value="PRK07807.1"/>
    <property type="match status" value="1"/>
</dbReference>
<keyword evidence="5 9" id="KW-0129">CBS domain</keyword>
<feature type="binding site" evidence="6">
    <location>
        <begin position="296"/>
        <end position="298"/>
    </location>
    <ligand>
        <name>NADP(+)</name>
        <dbReference type="ChEBI" id="CHEBI:58349"/>
    </ligand>
</feature>
<keyword evidence="3 6" id="KW-0521">NADP</keyword>
<dbReference type="EMBL" id="JACHGN010000010">
    <property type="protein sequence ID" value="MBB5135122.1"/>
    <property type="molecule type" value="Genomic_DNA"/>
</dbReference>
<feature type="binding site" evidence="7">
    <location>
        <begin position="246"/>
        <end position="248"/>
    </location>
    <ligand>
        <name>NAD(+)</name>
        <dbReference type="ChEBI" id="CHEBI:57540"/>
    </ligand>
</feature>
<dbReference type="HAMAP" id="MF_02250">
    <property type="entry name" value="GMPR_GuaB1"/>
    <property type="match status" value="1"/>
</dbReference>
<evidence type="ECO:0000313" key="11">
    <source>
        <dbReference type="EMBL" id="MBB5135122.1"/>
    </source>
</evidence>
<dbReference type="InterPro" id="IPR005990">
    <property type="entry name" value="IMP_DH"/>
</dbReference>
<keyword evidence="4 6" id="KW-0560">Oxidoreductase</keyword>
<comment type="similarity">
    <text evidence="6">Belongs to the IMPDH/GMPR family. GuaB1 subfamily.</text>
</comment>
<feature type="binding site" evidence="7">
    <location>
        <begin position="296"/>
        <end position="298"/>
    </location>
    <ligand>
        <name>NAD(+)</name>
        <dbReference type="ChEBI" id="CHEBI:57540"/>
    </ligand>
</feature>
<dbReference type="Gene3D" id="3.20.20.70">
    <property type="entry name" value="Aldolase class I"/>
    <property type="match status" value="1"/>
</dbReference>
<feature type="active site" description="Thioimidate intermediate" evidence="6">
    <location>
        <position position="303"/>
    </location>
</feature>
<keyword evidence="8" id="KW-0630">Potassium</keyword>
<dbReference type="PANTHER" id="PTHR43170:SF5">
    <property type="entry name" value="GMP REDUCTASE"/>
    <property type="match status" value="1"/>
</dbReference>
<evidence type="ECO:0000259" key="10">
    <source>
        <dbReference type="PROSITE" id="PS51371"/>
    </source>
</evidence>
<dbReference type="RefSeq" id="WP_185052084.1">
    <property type="nucleotide sequence ID" value="NZ_BAABIX010000068.1"/>
</dbReference>
<keyword evidence="2" id="KW-0677">Repeat</keyword>
<evidence type="ECO:0000256" key="5">
    <source>
        <dbReference type="ARBA" id="ARBA00023122"/>
    </source>
</evidence>
<dbReference type="AlphaFoldDB" id="A0A840P730"/>
<feature type="domain" description="CBS" evidence="10">
    <location>
        <begin position="94"/>
        <end position="153"/>
    </location>
</feature>
<feature type="binding site" evidence="6">
    <location>
        <begin position="246"/>
        <end position="248"/>
    </location>
    <ligand>
        <name>NADP(+)</name>
        <dbReference type="ChEBI" id="CHEBI:58349"/>
    </ligand>
</feature>
<dbReference type="InterPro" id="IPR046342">
    <property type="entry name" value="CBS_dom_sf"/>
</dbReference>
<dbReference type="SUPFAM" id="SSF51412">
    <property type="entry name" value="Inosine monophosphate dehydrogenase (IMPDH)"/>
    <property type="match status" value="1"/>
</dbReference>
<dbReference type="GO" id="GO:0005829">
    <property type="term" value="C:cytosol"/>
    <property type="evidence" value="ECO:0007669"/>
    <property type="project" value="TreeGrafter"/>
</dbReference>
<keyword evidence="12" id="KW-1185">Reference proteome</keyword>
<dbReference type="SUPFAM" id="SSF54631">
    <property type="entry name" value="CBS-domain pair"/>
    <property type="match status" value="1"/>
</dbReference>
<sequence>MKFLNDMTPAHELTYSDVFMVPARSAVGSRLDVDLATCDGTGTTIPIVVANMTAVAGRRMAETVARRGGIAVIPQDIPIDVVTNVIDWVKTRDLVHDTPITLTAHDTVGEALNLLPKRAHGAVIVVDWENRPVGVVTEADCQGVDMYTQLSQVMSASLLTLPAGLDPREAFESLHEGRHRLAPVVDHDGRLVGILTRTGALRATLYRPAVDAANRLRIAAAVGVNGDVAAKAKELLDAGVDCLVVDTAHGHQEKMISALRSVRALDPGVPVAAGNVVTAEGVRDLAAAGADIIKVGVGPGAMCTTRMMTGVGRPQFSAVLECAAEARRLGRHVWADGGVRHPRDVALALAAGAANVMIGSWFAGTYESPGDARTDANGRRYKENFGMASARAVRLRTAEDTPFDRARKALFEEGISTSRMYLDPVRPSVEDQIDAIVAGLRSACTYAGAADLEEFHAKAVVGVQSSSGYTEGMPLHQSW</sequence>
<dbReference type="PANTHER" id="PTHR43170">
    <property type="entry name" value="GMP REDUCTASE"/>
    <property type="match status" value="1"/>
</dbReference>
<dbReference type="Proteomes" id="UP000578449">
    <property type="component" value="Unassembled WGS sequence"/>
</dbReference>
<keyword evidence="7" id="KW-0520">NAD</keyword>
<dbReference type="Pfam" id="PF00478">
    <property type="entry name" value="IMPDH"/>
    <property type="match status" value="1"/>
</dbReference>
<dbReference type="CDD" id="cd02205">
    <property type="entry name" value="CBS_pair_SF"/>
    <property type="match status" value="1"/>
</dbReference>
<dbReference type="SMART" id="SM01240">
    <property type="entry name" value="IMPDH"/>
    <property type="match status" value="1"/>
</dbReference>
<dbReference type="GO" id="GO:0032264">
    <property type="term" value="P:IMP salvage"/>
    <property type="evidence" value="ECO:0007669"/>
    <property type="project" value="UniProtKB-UniRule"/>
</dbReference>
<reference evidence="11 12" key="1">
    <citation type="submission" date="2020-08" db="EMBL/GenBank/DDBJ databases">
        <title>Genomic Encyclopedia of Type Strains, Phase IV (KMG-IV): sequencing the most valuable type-strain genomes for metagenomic binning, comparative biology and taxonomic classification.</title>
        <authorList>
            <person name="Goeker M."/>
        </authorList>
    </citation>
    <scope>NUCLEOTIDE SEQUENCE [LARGE SCALE GENOMIC DNA]</scope>
    <source>
        <strain evidence="11 12">DSM 45615</strain>
    </source>
</reference>
<comment type="cofactor">
    <cofactor evidence="6">
        <name>a monovalent cation</name>
        <dbReference type="ChEBI" id="CHEBI:60242"/>
    </cofactor>
</comment>
<comment type="pathway">
    <text evidence="6">Purine metabolism; IMP biosynthesis via salvage pathway.</text>
</comment>
<evidence type="ECO:0000256" key="6">
    <source>
        <dbReference type="HAMAP-Rule" id="MF_02250"/>
    </source>
</evidence>
<dbReference type="GO" id="GO:0003938">
    <property type="term" value="F:IMP dehydrogenase activity"/>
    <property type="evidence" value="ECO:0007669"/>
    <property type="project" value="InterPro"/>
</dbReference>
<dbReference type="InterPro" id="IPR050139">
    <property type="entry name" value="GMP_reductase"/>
</dbReference>
<feature type="binding site" description="in other chain" evidence="8">
    <location>
        <position position="300"/>
    </location>
    <ligand>
        <name>K(+)</name>
        <dbReference type="ChEBI" id="CHEBI:29103"/>
        <note>ligand shared between two tetrameric partners</note>
    </ligand>
</feature>
<comment type="function">
    <text evidence="6">Involved in the purine-salvage pathway. Catalyzes the NADPH-dependent conversion of GMP to IMP.</text>
</comment>
<feature type="binding site" description="in other chain" evidence="8">
    <location>
        <position position="298"/>
    </location>
    <ligand>
        <name>K(+)</name>
        <dbReference type="ChEBI" id="CHEBI:29103"/>
        <note>ligand shared between two tetrameric partners</note>
    </ligand>
</feature>
<evidence type="ECO:0000256" key="3">
    <source>
        <dbReference type="ARBA" id="ARBA00022857"/>
    </source>
</evidence>
<dbReference type="SMART" id="SM00116">
    <property type="entry name" value="CBS"/>
    <property type="match status" value="2"/>
</dbReference>
<feature type="binding site" description="in other chain" evidence="8">
    <location>
        <position position="303"/>
    </location>
    <ligand>
        <name>K(+)</name>
        <dbReference type="ChEBI" id="CHEBI:29103"/>
        <note>ligand shared between two tetrameric partners</note>
    </ligand>
</feature>
<evidence type="ECO:0000256" key="9">
    <source>
        <dbReference type="PROSITE-ProRule" id="PRU00703"/>
    </source>
</evidence>
<comment type="catalytic activity">
    <reaction evidence="6">
        <text>IMP + NH4(+) + NADP(+) = GMP + NADPH + 2 H(+)</text>
        <dbReference type="Rhea" id="RHEA:17185"/>
        <dbReference type="ChEBI" id="CHEBI:15378"/>
        <dbReference type="ChEBI" id="CHEBI:28938"/>
        <dbReference type="ChEBI" id="CHEBI:57783"/>
        <dbReference type="ChEBI" id="CHEBI:58053"/>
        <dbReference type="ChEBI" id="CHEBI:58115"/>
        <dbReference type="ChEBI" id="CHEBI:58349"/>
        <dbReference type="EC" id="1.7.1.7"/>
    </reaction>
</comment>
<feature type="domain" description="CBS" evidence="10">
    <location>
        <begin position="154"/>
        <end position="212"/>
    </location>
</feature>
<dbReference type="InterPro" id="IPR013785">
    <property type="entry name" value="Aldolase_TIM"/>
</dbReference>
<dbReference type="InterPro" id="IPR000644">
    <property type="entry name" value="CBS_dom"/>
</dbReference>